<evidence type="ECO:0000313" key="3">
    <source>
        <dbReference type="EMBL" id="KGP90883.1"/>
    </source>
</evidence>
<protein>
    <submittedName>
        <fullName evidence="3">UDP-glucose 4-epimerase</fullName>
    </submittedName>
</protein>
<comment type="caution">
    <text evidence="3">The sequence shown here is derived from an EMBL/GenBank/DDBJ whole genome shotgun (WGS) entry which is preliminary data.</text>
</comment>
<accession>A0A0A2UVY9</accession>
<keyword evidence="4" id="KW-1185">Reference proteome</keyword>
<dbReference type="STRING" id="1385513.N780_02555"/>
<dbReference type="Gene3D" id="3.90.25.10">
    <property type="entry name" value="UDP-galactose 4-epimerase, domain 1"/>
    <property type="match status" value="1"/>
</dbReference>
<dbReference type="AlphaFoldDB" id="A0A0A2UVY9"/>
<dbReference type="Pfam" id="PF01370">
    <property type="entry name" value="Epimerase"/>
    <property type="match status" value="1"/>
</dbReference>
<dbReference type="Proteomes" id="UP000030153">
    <property type="component" value="Unassembled WGS sequence"/>
</dbReference>
<dbReference type="PRINTS" id="PR01713">
    <property type="entry name" value="NUCEPIMERASE"/>
</dbReference>
<dbReference type="SUPFAM" id="SSF51735">
    <property type="entry name" value="NAD(P)-binding Rossmann-fold domains"/>
    <property type="match status" value="1"/>
</dbReference>
<name>A0A0A2UVY9_9BACI</name>
<evidence type="ECO:0000256" key="1">
    <source>
        <dbReference type="ARBA" id="ARBA00007637"/>
    </source>
</evidence>
<dbReference type="PANTHER" id="PTHR43000">
    <property type="entry name" value="DTDP-D-GLUCOSE 4,6-DEHYDRATASE-RELATED"/>
    <property type="match status" value="1"/>
</dbReference>
<dbReference type="OrthoDB" id="9811743at2"/>
<dbReference type="InterPro" id="IPR036291">
    <property type="entry name" value="NAD(P)-bd_dom_sf"/>
</dbReference>
<comment type="similarity">
    <text evidence="1">Belongs to the NAD(P)-dependent epimerase/dehydratase family.</text>
</comment>
<dbReference type="EMBL" id="AVBG01000009">
    <property type="protein sequence ID" value="KGP90883.1"/>
    <property type="molecule type" value="Genomic_DNA"/>
</dbReference>
<proteinExistence type="inferred from homology"/>
<feature type="domain" description="NAD-dependent epimerase/dehydratase" evidence="2">
    <location>
        <begin position="3"/>
        <end position="241"/>
    </location>
</feature>
<evidence type="ECO:0000259" key="2">
    <source>
        <dbReference type="Pfam" id="PF01370"/>
    </source>
</evidence>
<organism evidence="3 4">
    <name type="scientific">Pontibacillus chungwhensis BH030062</name>
    <dbReference type="NCBI Taxonomy" id="1385513"/>
    <lineage>
        <taxon>Bacteria</taxon>
        <taxon>Bacillati</taxon>
        <taxon>Bacillota</taxon>
        <taxon>Bacilli</taxon>
        <taxon>Bacillales</taxon>
        <taxon>Bacillaceae</taxon>
        <taxon>Pontibacillus</taxon>
    </lineage>
</organism>
<gene>
    <name evidence="3" type="ORF">N780_02555</name>
</gene>
<dbReference type="InterPro" id="IPR001509">
    <property type="entry name" value="Epimerase_deHydtase"/>
</dbReference>
<sequence length="312" mass="34906">MNILLTGGAGFIGSHLAESLLKDSHKVTIIDKFHPYYDYSRKKEQLDRLFSYGNLTFHEVDLLDKESCASIFSPSFDAVVHLAALPGVPYSFEQPLEYVDEDIKATINVLTLAGEAGISHVLFGSSSSVYGNRSGKMSEDLPIQNVSSPYAAAKVSGETYAHMYQQVYGFQLTVFRYFTVYGPWGRPDMAIPKFIQASLQDEPIVVFGNGTARDYTYIDDIVDGMRLALQHSKGNHVYNIGSGNPVTIEALVGSLKDMFPDLKVNHSPFRKGDVQQTWADLTKAKQLLGYEPKHTFEEGLRKTVQWFMSYEK</sequence>
<dbReference type="RefSeq" id="WP_036784551.1">
    <property type="nucleotide sequence ID" value="NZ_AVBG01000009.1"/>
</dbReference>
<reference evidence="3 4" key="1">
    <citation type="submission" date="2013-08" db="EMBL/GenBank/DDBJ databases">
        <title>Genome of Pontibacillus chungwhensis.</title>
        <authorList>
            <person name="Wang Q."/>
            <person name="Wang G."/>
        </authorList>
    </citation>
    <scope>NUCLEOTIDE SEQUENCE [LARGE SCALE GENOMIC DNA]</scope>
    <source>
        <strain evidence="3 4">BH030062</strain>
    </source>
</reference>
<dbReference type="Gene3D" id="3.40.50.720">
    <property type="entry name" value="NAD(P)-binding Rossmann-like Domain"/>
    <property type="match status" value="1"/>
</dbReference>
<dbReference type="eggNOG" id="COG0451">
    <property type="taxonomic scope" value="Bacteria"/>
</dbReference>
<evidence type="ECO:0000313" key="4">
    <source>
        <dbReference type="Proteomes" id="UP000030153"/>
    </source>
</evidence>